<organism evidence="4 5">
    <name type="scientific">Steinernema carpocapsae</name>
    <name type="common">Entomopathogenic nematode</name>
    <dbReference type="NCBI Taxonomy" id="34508"/>
    <lineage>
        <taxon>Eukaryota</taxon>
        <taxon>Metazoa</taxon>
        <taxon>Ecdysozoa</taxon>
        <taxon>Nematoda</taxon>
        <taxon>Chromadorea</taxon>
        <taxon>Rhabditida</taxon>
        <taxon>Tylenchina</taxon>
        <taxon>Panagrolaimomorpha</taxon>
        <taxon>Strongyloidoidea</taxon>
        <taxon>Steinernematidae</taxon>
        <taxon>Steinernema</taxon>
    </lineage>
</organism>
<dbReference type="Gene3D" id="1.20.1250.20">
    <property type="entry name" value="MFS general substrate transporter like domains"/>
    <property type="match status" value="1"/>
</dbReference>
<feature type="transmembrane region" description="Helical" evidence="2">
    <location>
        <begin position="54"/>
        <end position="74"/>
    </location>
</feature>
<dbReference type="Pfam" id="PF07690">
    <property type="entry name" value="MFS_1"/>
    <property type="match status" value="1"/>
</dbReference>
<dbReference type="SUPFAM" id="SSF103473">
    <property type="entry name" value="MFS general substrate transporter"/>
    <property type="match status" value="1"/>
</dbReference>
<dbReference type="InterPro" id="IPR036259">
    <property type="entry name" value="MFS_trans_sf"/>
</dbReference>
<comment type="caution">
    <text evidence="4">The sequence shown here is derived from an EMBL/GenBank/DDBJ whole genome shotgun (WGS) entry which is preliminary data.</text>
</comment>
<proteinExistence type="predicted"/>
<dbReference type="OrthoDB" id="5874492at2759"/>
<name>A0A4U5NIZ2_STECR</name>
<dbReference type="InterPro" id="IPR011701">
    <property type="entry name" value="MFS"/>
</dbReference>
<accession>A0A4U5NIZ2</accession>
<sequence length="154" mass="17043">MLRYVILALAVVCCSFILGNTLLFHFTVICSDPGRNNETLSHDGRIFTTVQENWIFSALSFGRLIAVVPIMKIIDMVGLRLTFTILGLTSGIATFVAPFGSDLLYFRMLTRFLQGIAVPSVFAALGTIPNTWADDKEKARFISVITCCYQGTLH</sequence>
<dbReference type="GO" id="GO:0022857">
    <property type="term" value="F:transmembrane transporter activity"/>
    <property type="evidence" value="ECO:0007669"/>
    <property type="project" value="InterPro"/>
</dbReference>
<evidence type="ECO:0000313" key="5">
    <source>
        <dbReference type="Proteomes" id="UP000298663"/>
    </source>
</evidence>
<evidence type="ECO:0000256" key="2">
    <source>
        <dbReference type="SAM" id="Phobius"/>
    </source>
</evidence>
<comment type="subcellular location">
    <subcellularLocation>
        <location evidence="1">Membrane</location>
        <topology evidence="1">Multi-pass membrane protein</topology>
    </subcellularLocation>
</comment>
<gene>
    <name evidence="4" type="ORF">L596_016511</name>
</gene>
<dbReference type="PANTHER" id="PTHR45757">
    <property type="entry name" value="PROTEIN CBG23364-RELATED"/>
    <property type="match status" value="1"/>
</dbReference>
<dbReference type="EMBL" id="AZBU02000004">
    <property type="protein sequence ID" value="TKR82836.1"/>
    <property type="molecule type" value="Genomic_DNA"/>
</dbReference>
<keyword evidence="5" id="KW-1185">Reference proteome</keyword>
<evidence type="ECO:0000259" key="3">
    <source>
        <dbReference type="PROSITE" id="PS50850"/>
    </source>
</evidence>
<keyword evidence="2" id="KW-1133">Transmembrane helix</keyword>
<protein>
    <recommendedName>
        <fullName evidence="3">Major facilitator superfamily (MFS) profile domain-containing protein</fullName>
    </recommendedName>
</protein>
<dbReference type="AlphaFoldDB" id="A0A4U5NIZ2"/>
<evidence type="ECO:0000313" key="4">
    <source>
        <dbReference type="EMBL" id="TKR82836.1"/>
    </source>
</evidence>
<reference evidence="4 5" key="1">
    <citation type="journal article" date="2015" name="Genome Biol.">
        <title>Comparative genomics of Steinernema reveals deeply conserved gene regulatory networks.</title>
        <authorList>
            <person name="Dillman A.R."/>
            <person name="Macchietto M."/>
            <person name="Porter C.F."/>
            <person name="Rogers A."/>
            <person name="Williams B."/>
            <person name="Antoshechkin I."/>
            <person name="Lee M.M."/>
            <person name="Goodwin Z."/>
            <person name="Lu X."/>
            <person name="Lewis E.E."/>
            <person name="Goodrich-Blair H."/>
            <person name="Stock S.P."/>
            <person name="Adams B.J."/>
            <person name="Sternberg P.W."/>
            <person name="Mortazavi A."/>
        </authorList>
    </citation>
    <scope>NUCLEOTIDE SEQUENCE [LARGE SCALE GENOMIC DNA]</scope>
    <source>
        <strain evidence="4 5">ALL</strain>
    </source>
</reference>
<feature type="transmembrane region" description="Helical" evidence="2">
    <location>
        <begin position="81"/>
        <end position="100"/>
    </location>
</feature>
<keyword evidence="2" id="KW-0472">Membrane</keyword>
<dbReference type="InterPro" id="IPR020846">
    <property type="entry name" value="MFS_dom"/>
</dbReference>
<feature type="transmembrane region" description="Helical" evidence="2">
    <location>
        <begin position="112"/>
        <end position="133"/>
    </location>
</feature>
<keyword evidence="2" id="KW-0812">Transmembrane</keyword>
<dbReference type="PROSITE" id="PS50850">
    <property type="entry name" value="MFS"/>
    <property type="match status" value="1"/>
</dbReference>
<reference evidence="4 5" key="2">
    <citation type="journal article" date="2019" name="G3 (Bethesda)">
        <title>Hybrid Assembly of the Genome of the Entomopathogenic Nematode Steinernema carpocapsae Identifies the X-Chromosome.</title>
        <authorList>
            <person name="Serra L."/>
            <person name="Macchietto M."/>
            <person name="Macias-Munoz A."/>
            <person name="McGill C.J."/>
            <person name="Rodriguez I.M."/>
            <person name="Rodriguez B."/>
            <person name="Murad R."/>
            <person name="Mortazavi A."/>
        </authorList>
    </citation>
    <scope>NUCLEOTIDE SEQUENCE [LARGE SCALE GENOMIC DNA]</scope>
    <source>
        <strain evidence="4 5">ALL</strain>
    </source>
</reference>
<feature type="domain" description="Major facilitator superfamily (MFS) profile" evidence="3">
    <location>
        <begin position="1"/>
        <end position="154"/>
    </location>
</feature>
<dbReference type="GO" id="GO:0016020">
    <property type="term" value="C:membrane"/>
    <property type="evidence" value="ECO:0007669"/>
    <property type="project" value="UniProtKB-SubCell"/>
</dbReference>
<evidence type="ECO:0000256" key="1">
    <source>
        <dbReference type="ARBA" id="ARBA00004141"/>
    </source>
</evidence>
<dbReference type="Proteomes" id="UP000298663">
    <property type="component" value="Unassembled WGS sequence"/>
</dbReference>